<reference evidence="1" key="1">
    <citation type="submission" date="2014-11" db="EMBL/GenBank/DDBJ databases">
        <authorList>
            <person name="Amaro Gonzalez C."/>
        </authorList>
    </citation>
    <scope>NUCLEOTIDE SEQUENCE</scope>
</reference>
<proteinExistence type="predicted"/>
<organism evidence="1">
    <name type="scientific">Anguilla anguilla</name>
    <name type="common">European freshwater eel</name>
    <name type="synonym">Muraena anguilla</name>
    <dbReference type="NCBI Taxonomy" id="7936"/>
    <lineage>
        <taxon>Eukaryota</taxon>
        <taxon>Metazoa</taxon>
        <taxon>Chordata</taxon>
        <taxon>Craniata</taxon>
        <taxon>Vertebrata</taxon>
        <taxon>Euteleostomi</taxon>
        <taxon>Actinopterygii</taxon>
        <taxon>Neopterygii</taxon>
        <taxon>Teleostei</taxon>
        <taxon>Anguilliformes</taxon>
        <taxon>Anguillidae</taxon>
        <taxon>Anguilla</taxon>
    </lineage>
</organism>
<dbReference type="EMBL" id="GBXM01005885">
    <property type="protein sequence ID" value="JAI02693.1"/>
    <property type="molecule type" value="Transcribed_RNA"/>
</dbReference>
<protein>
    <submittedName>
        <fullName evidence="1">Uncharacterized protein</fullName>
    </submittedName>
</protein>
<dbReference type="AlphaFoldDB" id="A0A0E9XIY3"/>
<evidence type="ECO:0000313" key="1">
    <source>
        <dbReference type="EMBL" id="JAI02693.1"/>
    </source>
</evidence>
<reference evidence="1" key="2">
    <citation type="journal article" date="2015" name="Fish Shellfish Immunol.">
        <title>Early steps in the European eel (Anguilla anguilla)-Vibrio vulnificus interaction in the gills: Role of the RtxA13 toxin.</title>
        <authorList>
            <person name="Callol A."/>
            <person name="Pajuelo D."/>
            <person name="Ebbesson L."/>
            <person name="Teles M."/>
            <person name="MacKenzie S."/>
            <person name="Amaro C."/>
        </authorList>
    </citation>
    <scope>NUCLEOTIDE SEQUENCE</scope>
</reference>
<name>A0A0E9XIY3_ANGAN</name>
<sequence length="58" mass="6709">MNPVNGSFQPVRMGFVLKKCREQSPLTNSLFCYREQSPLTNSLFCYREQSPLTNSLFC</sequence>
<accession>A0A0E9XIY3</accession>